<evidence type="ECO:0000259" key="4">
    <source>
        <dbReference type="Pfam" id="PF02875"/>
    </source>
</evidence>
<dbReference type="GO" id="GO:0051301">
    <property type="term" value="P:cell division"/>
    <property type="evidence" value="ECO:0007669"/>
    <property type="project" value="UniProtKB-KW"/>
</dbReference>
<dbReference type="InterPro" id="IPR004101">
    <property type="entry name" value="Mur_ligase_C"/>
</dbReference>
<keyword evidence="3" id="KW-0573">Peptidoglycan synthesis</keyword>
<evidence type="ECO:0000256" key="3">
    <source>
        <dbReference type="RuleBase" id="RU004135"/>
    </source>
</evidence>
<keyword evidence="3" id="KW-0131">Cell cycle</keyword>
<dbReference type="GO" id="GO:0005737">
    <property type="term" value="C:cytoplasm"/>
    <property type="evidence" value="ECO:0007669"/>
    <property type="project" value="UniProtKB-SubCell"/>
</dbReference>
<dbReference type="PANTHER" id="PTHR23135:SF4">
    <property type="entry name" value="UDP-N-ACETYLMURAMOYL-L-ALANYL-D-GLUTAMATE--2,6-DIAMINOPIMELATE LIGASE MURE HOMOLOG, CHLOROPLASTIC"/>
    <property type="match status" value="1"/>
</dbReference>
<keyword evidence="3" id="KW-0132">Cell division</keyword>
<accession>A0A9D1L1J2</accession>
<keyword evidence="3" id="KW-0133">Cell shape</keyword>
<reference evidence="6" key="1">
    <citation type="submission" date="2020-10" db="EMBL/GenBank/DDBJ databases">
        <authorList>
            <person name="Gilroy R."/>
        </authorList>
    </citation>
    <scope>NUCLEOTIDE SEQUENCE</scope>
    <source>
        <strain evidence="6">1063</strain>
    </source>
</reference>
<protein>
    <submittedName>
        <fullName evidence="6">UDP-N-acetylmuramyl-tripeptide synthetase</fullName>
    </submittedName>
</protein>
<feature type="domain" description="Mur ligase central" evidence="5">
    <location>
        <begin position="4"/>
        <end position="121"/>
    </location>
</feature>
<name>A0A9D1L1J2_9FIRM</name>
<feature type="non-terminal residue" evidence="6">
    <location>
        <position position="1"/>
    </location>
</feature>
<evidence type="ECO:0000256" key="2">
    <source>
        <dbReference type="ARBA" id="ARBA00005898"/>
    </source>
</evidence>
<dbReference type="SUPFAM" id="SSF53244">
    <property type="entry name" value="MurD-like peptide ligases, peptide-binding domain"/>
    <property type="match status" value="1"/>
</dbReference>
<dbReference type="GO" id="GO:0008360">
    <property type="term" value="P:regulation of cell shape"/>
    <property type="evidence" value="ECO:0007669"/>
    <property type="project" value="UniProtKB-KW"/>
</dbReference>
<dbReference type="GO" id="GO:0016881">
    <property type="term" value="F:acid-amino acid ligase activity"/>
    <property type="evidence" value="ECO:0007669"/>
    <property type="project" value="InterPro"/>
</dbReference>
<dbReference type="NCBIfam" id="TIGR01085">
    <property type="entry name" value="murE"/>
    <property type="match status" value="1"/>
</dbReference>
<dbReference type="AlphaFoldDB" id="A0A9D1L1J2"/>
<comment type="similarity">
    <text evidence="2">Belongs to the MurCDEF family. MurE subfamily.</text>
</comment>
<dbReference type="InterPro" id="IPR013221">
    <property type="entry name" value="Mur_ligase_cen"/>
</dbReference>
<keyword evidence="3" id="KW-0961">Cell wall biogenesis/degradation</keyword>
<dbReference type="InterPro" id="IPR005761">
    <property type="entry name" value="UDP-N-AcMur-Glu-dNH2Pim_ligase"/>
</dbReference>
<organism evidence="6 7">
    <name type="scientific">Candidatus Limadaptatus stercorigallinarum</name>
    <dbReference type="NCBI Taxonomy" id="2840845"/>
    <lineage>
        <taxon>Bacteria</taxon>
        <taxon>Bacillati</taxon>
        <taxon>Bacillota</taxon>
        <taxon>Clostridia</taxon>
        <taxon>Eubacteriales</taxon>
        <taxon>Candidatus Limadaptatus</taxon>
    </lineage>
</organism>
<comment type="pathway">
    <text evidence="1 3">Cell wall biogenesis; peptidoglycan biosynthesis.</text>
</comment>
<evidence type="ECO:0000313" key="6">
    <source>
        <dbReference type="EMBL" id="HIU20690.1"/>
    </source>
</evidence>
<evidence type="ECO:0000256" key="1">
    <source>
        <dbReference type="ARBA" id="ARBA00004752"/>
    </source>
</evidence>
<reference evidence="6" key="2">
    <citation type="journal article" date="2021" name="PeerJ">
        <title>Extensive microbial diversity within the chicken gut microbiome revealed by metagenomics and culture.</title>
        <authorList>
            <person name="Gilroy R."/>
            <person name="Ravi A."/>
            <person name="Getino M."/>
            <person name="Pursley I."/>
            <person name="Horton D.L."/>
            <person name="Alikhan N.F."/>
            <person name="Baker D."/>
            <person name="Gharbi K."/>
            <person name="Hall N."/>
            <person name="Watson M."/>
            <person name="Adriaenssens E.M."/>
            <person name="Foster-Nyarko E."/>
            <person name="Jarju S."/>
            <person name="Secka A."/>
            <person name="Antonio M."/>
            <person name="Oren A."/>
            <person name="Chaudhuri R.R."/>
            <person name="La Ragione R."/>
            <person name="Hildebrand F."/>
            <person name="Pallen M.J."/>
        </authorList>
    </citation>
    <scope>NUCLEOTIDE SEQUENCE</scope>
    <source>
        <strain evidence="6">1063</strain>
    </source>
</reference>
<proteinExistence type="inferred from homology"/>
<sequence>GIVADVAVLTNVSRDHLDYFGTFEAYKETKLSYFRPENVKKAVVNVDDAAGRELVRRAEKEGLDCVTYGLENPADSFAVNVREDIDGVRFVANLSDDIVEVKSQLMGEFNVYNLLAALTAARELGVSAETLTHAVRRVRAVRGRFSVLRNDRGSVIIDYAHTPDGLENLLRTARTLTKSRLITVFGCGGERDRGKRRLMGETAAKFSDFVIVTSDNPRFEDPSRIIDDITVGMKGTEYKTFVYRTEAVAYAMSEMAEGDTVVIAGKGSEDYLDIRGKKVPYSDFDTARRWGQVR</sequence>
<evidence type="ECO:0000313" key="7">
    <source>
        <dbReference type="Proteomes" id="UP000824088"/>
    </source>
</evidence>
<dbReference type="InterPro" id="IPR036565">
    <property type="entry name" value="Mur-like_cat_sf"/>
</dbReference>
<dbReference type="GO" id="GO:0009252">
    <property type="term" value="P:peptidoglycan biosynthetic process"/>
    <property type="evidence" value="ECO:0007669"/>
    <property type="project" value="UniProtKB-KW"/>
</dbReference>
<dbReference type="InterPro" id="IPR036615">
    <property type="entry name" value="Mur_ligase_C_dom_sf"/>
</dbReference>
<dbReference type="GO" id="GO:0005524">
    <property type="term" value="F:ATP binding"/>
    <property type="evidence" value="ECO:0007669"/>
    <property type="project" value="InterPro"/>
</dbReference>
<dbReference type="SUPFAM" id="SSF53623">
    <property type="entry name" value="MurD-like peptide ligases, catalytic domain"/>
    <property type="match status" value="1"/>
</dbReference>
<dbReference type="EMBL" id="DVMN01000006">
    <property type="protein sequence ID" value="HIU20690.1"/>
    <property type="molecule type" value="Genomic_DNA"/>
</dbReference>
<comment type="caution">
    <text evidence="6">The sequence shown here is derived from an EMBL/GenBank/DDBJ whole genome shotgun (WGS) entry which is preliminary data.</text>
</comment>
<dbReference type="PANTHER" id="PTHR23135">
    <property type="entry name" value="MUR LIGASE FAMILY MEMBER"/>
    <property type="match status" value="1"/>
</dbReference>
<dbReference type="GO" id="GO:0071555">
    <property type="term" value="P:cell wall organization"/>
    <property type="evidence" value="ECO:0007669"/>
    <property type="project" value="UniProtKB-KW"/>
</dbReference>
<gene>
    <name evidence="6" type="primary">murE</name>
    <name evidence="6" type="ORF">IAD51_00395</name>
</gene>
<dbReference type="Pfam" id="PF08245">
    <property type="entry name" value="Mur_ligase_M"/>
    <property type="match status" value="1"/>
</dbReference>
<dbReference type="Gene3D" id="3.90.190.20">
    <property type="entry name" value="Mur ligase, C-terminal domain"/>
    <property type="match status" value="1"/>
</dbReference>
<evidence type="ECO:0000259" key="5">
    <source>
        <dbReference type="Pfam" id="PF08245"/>
    </source>
</evidence>
<dbReference type="Gene3D" id="3.40.1190.10">
    <property type="entry name" value="Mur-like, catalytic domain"/>
    <property type="match status" value="1"/>
</dbReference>
<dbReference type="Proteomes" id="UP000824088">
    <property type="component" value="Unassembled WGS sequence"/>
</dbReference>
<comment type="subcellular location">
    <subcellularLocation>
        <location evidence="3">Cytoplasm</location>
    </subcellularLocation>
</comment>
<feature type="domain" description="Mur ligase C-terminal" evidence="4">
    <location>
        <begin position="143"/>
        <end position="267"/>
    </location>
</feature>
<dbReference type="Pfam" id="PF02875">
    <property type="entry name" value="Mur_ligase_C"/>
    <property type="match status" value="1"/>
</dbReference>